<dbReference type="EMBL" id="ML978191">
    <property type="protein sequence ID" value="KAF2030309.1"/>
    <property type="molecule type" value="Genomic_DNA"/>
</dbReference>
<dbReference type="AlphaFoldDB" id="A0A9P4HAS5"/>
<evidence type="ECO:0000313" key="1">
    <source>
        <dbReference type="EMBL" id="KAF2030309.1"/>
    </source>
</evidence>
<comment type="caution">
    <text evidence="1">The sequence shown here is derived from an EMBL/GenBank/DDBJ whole genome shotgun (WGS) entry which is preliminary data.</text>
</comment>
<protein>
    <submittedName>
        <fullName evidence="1">Uncharacterized protein</fullName>
    </submittedName>
</protein>
<sequence>MSVLREAYEERADYNCGENGQRGLDREDVPTMKAIQYGDEREDRQPDAQEYGDILNSQDAKGGIEGSEALAIAMSGSVPSFVQVTSTMNVVSGPEWATVCTAITARPTPPGK</sequence>
<proteinExistence type="predicted"/>
<keyword evidence="2" id="KW-1185">Reference proteome</keyword>
<gene>
    <name evidence="1" type="ORF">EK21DRAFT_89006</name>
</gene>
<organism evidence="1 2">
    <name type="scientific">Setomelanomma holmii</name>
    <dbReference type="NCBI Taxonomy" id="210430"/>
    <lineage>
        <taxon>Eukaryota</taxon>
        <taxon>Fungi</taxon>
        <taxon>Dikarya</taxon>
        <taxon>Ascomycota</taxon>
        <taxon>Pezizomycotina</taxon>
        <taxon>Dothideomycetes</taxon>
        <taxon>Pleosporomycetidae</taxon>
        <taxon>Pleosporales</taxon>
        <taxon>Pleosporineae</taxon>
        <taxon>Phaeosphaeriaceae</taxon>
        <taxon>Setomelanomma</taxon>
    </lineage>
</organism>
<name>A0A9P4HAS5_9PLEO</name>
<dbReference type="Proteomes" id="UP000799777">
    <property type="component" value="Unassembled WGS sequence"/>
</dbReference>
<evidence type="ECO:0000313" key="2">
    <source>
        <dbReference type="Proteomes" id="UP000799777"/>
    </source>
</evidence>
<reference evidence="1" key="1">
    <citation type="journal article" date="2020" name="Stud. Mycol.">
        <title>101 Dothideomycetes genomes: a test case for predicting lifestyles and emergence of pathogens.</title>
        <authorList>
            <person name="Haridas S."/>
            <person name="Albert R."/>
            <person name="Binder M."/>
            <person name="Bloem J."/>
            <person name="Labutti K."/>
            <person name="Salamov A."/>
            <person name="Andreopoulos B."/>
            <person name="Baker S."/>
            <person name="Barry K."/>
            <person name="Bills G."/>
            <person name="Bluhm B."/>
            <person name="Cannon C."/>
            <person name="Castanera R."/>
            <person name="Culley D."/>
            <person name="Daum C."/>
            <person name="Ezra D."/>
            <person name="Gonzalez J."/>
            <person name="Henrissat B."/>
            <person name="Kuo A."/>
            <person name="Liang C."/>
            <person name="Lipzen A."/>
            <person name="Lutzoni F."/>
            <person name="Magnuson J."/>
            <person name="Mondo S."/>
            <person name="Nolan M."/>
            <person name="Ohm R."/>
            <person name="Pangilinan J."/>
            <person name="Park H.-J."/>
            <person name="Ramirez L."/>
            <person name="Alfaro M."/>
            <person name="Sun H."/>
            <person name="Tritt A."/>
            <person name="Yoshinaga Y."/>
            <person name="Zwiers L.-H."/>
            <person name="Turgeon B."/>
            <person name="Goodwin S."/>
            <person name="Spatafora J."/>
            <person name="Crous P."/>
            <person name="Grigoriev I."/>
        </authorList>
    </citation>
    <scope>NUCLEOTIDE SEQUENCE</scope>
    <source>
        <strain evidence="1">CBS 110217</strain>
    </source>
</reference>
<accession>A0A9P4HAS5</accession>